<evidence type="ECO:0000256" key="2">
    <source>
        <dbReference type="SAM" id="MobiDB-lite"/>
    </source>
</evidence>
<feature type="coiled-coil region" evidence="1">
    <location>
        <begin position="35"/>
        <end position="62"/>
    </location>
</feature>
<accession>A0A565B2A7</accession>
<feature type="compositionally biased region" description="Basic and acidic residues" evidence="2">
    <location>
        <begin position="75"/>
        <end position="91"/>
    </location>
</feature>
<keyword evidence="3" id="KW-0472">Membrane</keyword>
<keyword evidence="5" id="KW-1185">Reference proteome</keyword>
<organism evidence="4 5">
    <name type="scientific">Arabis nemorensis</name>
    <dbReference type="NCBI Taxonomy" id="586526"/>
    <lineage>
        <taxon>Eukaryota</taxon>
        <taxon>Viridiplantae</taxon>
        <taxon>Streptophyta</taxon>
        <taxon>Embryophyta</taxon>
        <taxon>Tracheophyta</taxon>
        <taxon>Spermatophyta</taxon>
        <taxon>Magnoliopsida</taxon>
        <taxon>eudicotyledons</taxon>
        <taxon>Gunneridae</taxon>
        <taxon>Pentapetalae</taxon>
        <taxon>rosids</taxon>
        <taxon>malvids</taxon>
        <taxon>Brassicales</taxon>
        <taxon>Brassicaceae</taxon>
        <taxon>Arabideae</taxon>
        <taxon>Arabis</taxon>
    </lineage>
</organism>
<evidence type="ECO:0000256" key="1">
    <source>
        <dbReference type="SAM" id="Coils"/>
    </source>
</evidence>
<gene>
    <name evidence="4" type="ORF">ANE_LOCUS6152</name>
</gene>
<proteinExistence type="predicted"/>
<dbReference type="AlphaFoldDB" id="A0A565B2A7"/>
<comment type="caution">
    <text evidence="4">The sequence shown here is derived from an EMBL/GenBank/DDBJ whole genome shotgun (WGS) entry which is preliminary data.</text>
</comment>
<keyword evidence="3" id="KW-1133">Transmembrane helix</keyword>
<feature type="region of interest" description="Disordered" evidence="2">
    <location>
        <begin position="72"/>
        <end position="98"/>
    </location>
</feature>
<dbReference type="Proteomes" id="UP000489600">
    <property type="component" value="Unassembled WGS sequence"/>
</dbReference>
<evidence type="ECO:0000313" key="5">
    <source>
        <dbReference type="Proteomes" id="UP000489600"/>
    </source>
</evidence>
<evidence type="ECO:0000256" key="3">
    <source>
        <dbReference type="SAM" id="Phobius"/>
    </source>
</evidence>
<feature type="transmembrane region" description="Helical" evidence="3">
    <location>
        <begin position="15"/>
        <end position="32"/>
    </location>
</feature>
<keyword evidence="3" id="KW-0812">Transmembrane</keyword>
<reference evidence="4" key="1">
    <citation type="submission" date="2019-07" db="EMBL/GenBank/DDBJ databases">
        <authorList>
            <person name="Dittberner H."/>
        </authorList>
    </citation>
    <scope>NUCLEOTIDE SEQUENCE [LARGE SCALE GENOMIC DNA]</scope>
</reference>
<evidence type="ECO:0000313" key="4">
    <source>
        <dbReference type="EMBL" id="VVA95707.1"/>
    </source>
</evidence>
<name>A0A565B2A7_9BRAS</name>
<protein>
    <submittedName>
        <fullName evidence="4">Uncharacterized protein</fullName>
    </submittedName>
</protein>
<keyword evidence="1" id="KW-0175">Coiled coil</keyword>
<sequence length="98" mass="11026">MHLVSIYRKNVDVKALIGGGIGIGGFCAFSFWNRKSAAKKKAEAEKAQKERVVQKIKAEEKANQLDEIVALQRKQSKDEKRMKKQMRREGKAATPPAK</sequence>
<dbReference type="EMBL" id="CABITT030000002">
    <property type="protein sequence ID" value="VVA95707.1"/>
    <property type="molecule type" value="Genomic_DNA"/>
</dbReference>